<evidence type="ECO:0000313" key="2">
    <source>
        <dbReference type="Proteomes" id="UP000245626"/>
    </source>
</evidence>
<keyword evidence="2" id="KW-1185">Reference proteome</keyword>
<evidence type="ECO:0000313" key="1">
    <source>
        <dbReference type="EMBL" id="PWN52478.1"/>
    </source>
</evidence>
<proteinExistence type="predicted"/>
<gene>
    <name evidence="1" type="ORF">IE53DRAFT_280305</name>
</gene>
<reference evidence="1 2" key="1">
    <citation type="journal article" date="2018" name="Mol. Biol. Evol.">
        <title>Broad Genomic Sampling Reveals a Smut Pathogenic Ancestry of the Fungal Clade Ustilaginomycotina.</title>
        <authorList>
            <person name="Kijpornyongpan T."/>
            <person name="Mondo S.J."/>
            <person name="Barry K."/>
            <person name="Sandor L."/>
            <person name="Lee J."/>
            <person name="Lipzen A."/>
            <person name="Pangilinan J."/>
            <person name="LaButti K."/>
            <person name="Hainaut M."/>
            <person name="Henrissat B."/>
            <person name="Grigoriev I.V."/>
            <person name="Spatafora J.W."/>
            <person name="Aime M.C."/>
        </authorList>
    </citation>
    <scope>NUCLEOTIDE SEQUENCE [LARGE SCALE GENOMIC DNA]</scope>
    <source>
        <strain evidence="1 2">SA 807</strain>
    </source>
</reference>
<dbReference type="Proteomes" id="UP000245626">
    <property type="component" value="Unassembled WGS sequence"/>
</dbReference>
<protein>
    <submittedName>
        <fullName evidence="1">Uncharacterized protein</fullName>
    </submittedName>
</protein>
<sequence>MGREFPPEFPKGWRGSGGKESVWVANLSVRIFFFFSIIDSFRRAENRDREMVEHVGSFRGFSLLPSFCVLLLPLLSRIARCLKEDETIRSRIPRTDEGSEG</sequence>
<organism evidence="1 2">
    <name type="scientific">Violaceomyces palustris</name>
    <dbReference type="NCBI Taxonomy" id="1673888"/>
    <lineage>
        <taxon>Eukaryota</taxon>
        <taxon>Fungi</taxon>
        <taxon>Dikarya</taxon>
        <taxon>Basidiomycota</taxon>
        <taxon>Ustilaginomycotina</taxon>
        <taxon>Ustilaginomycetes</taxon>
        <taxon>Violaceomycetales</taxon>
        <taxon>Violaceomycetaceae</taxon>
        <taxon>Violaceomyces</taxon>
    </lineage>
</organism>
<name>A0ACD0P2W2_9BASI</name>
<dbReference type="EMBL" id="KZ819775">
    <property type="protein sequence ID" value="PWN52478.1"/>
    <property type="molecule type" value="Genomic_DNA"/>
</dbReference>
<accession>A0ACD0P2W2</accession>